<evidence type="ECO:0000256" key="3">
    <source>
        <dbReference type="SAM" id="MobiDB-lite"/>
    </source>
</evidence>
<feature type="non-terminal residue" evidence="5">
    <location>
        <position position="860"/>
    </location>
</feature>
<dbReference type="PANTHER" id="PTHR12730">
    <property type="entry name" value="HSDA/SDA1-RELATED"/>
    <property type="match status" value="1"/>
</dbReference>
<evidence type="ECO:0000256" key="1">
    <source>
        <dbReference type="RuleBase" id="RU365057"/>
    </source>
</evidence>
<feature type="region of interest" description="Disordered" evidence="3">
    <location>
        <begin position="716"/>
        <end position="764"/>
    </location>
</feature>
<dbReference type="OrthoDB" id="2196187at2759"/>
<name>A0A1E7G0F3_9STRA</name>
<feature type="compositionally biased region" description="Basic residues" evidence="3">
    <location>
        <begin position="819"/>
        <end position="829"/>
    </location>
</feature>
<feature type="compositionally biased region" description="Acidic residues" evidence="3">
    <location>
        <begin position="660"/>
        <end position="675"/>
    </location>
</feature>
<protein>
    <recommendedName>
        <fullName evidence="1">Protein SDA1</fullName>
    </recommendedName>
</protein>
<feature type="compositionally biased region" description="Acidic residues" evidence="3">
    <location>
        <begin position="738"/>
        <end position="756"/>
    </location>
</feature>
<dbReference type="AlphaFoldDB" id="A0A1E7G0F3"/>
<evidence type="ECO:0000259" key="4">
    <source>
        <dbReference type="Pfam" id="PF08158"/>
    </source>
</evidence>
<feature type="domain" description="SDA1 N-terminal" evidence="4">
    <location>
        <begin position="132"/>
        <end position="502"/>
    </location>
</feature>
<dbReference type="GO" id="GO:0000055">
    <property type="term" value="P:ribosomal large subunit export from nucleus"/>
    <property type="evidence" value="ECO:0007669"/>
    <property type="project" value="UniProtKB-UniRule"/>
</dbReference>
<keyword evidence="6" id="KW-1185">Reference proteome</keyword>
<dbReference type="InterPro" id="IPR012977">
    <property type="entry name" value="SDA1_N"/>
</dbReference>
<feature type="region of interest" description="Disordered" evidence="3">
    <location>
        <begin position="790"/>
        <end position="860"/>
    </location>
</feature>
<dbReference type="KEGG" id="fcy:FRACYDRAFT_146325"/>
<proteinExistence type="inferred from homology"/>
<dbReference type="PANTHER" id="PTHR12730:SF0">
    <property type="entry name" value="PROTEIN SDA1 HOMOLOG"/>
    <property type="match status" value="1"/>
</dbReference>
<dbReference type="InterPro" id="IPR027312">
    <property type="entry name" value="Sda1"/>
</dbReference>
<comment type="subcellular location">
    <subcellularLocation>
        <location evidence="1">Nucleus</location>
        <location evidence="1">Nucleolus</location>
    </subcellularLocation>
</comment>
<reference evidence="5 6" key="1">
    <citation type="submission" date="2016-09" db="EMBL/GenBank/DDBJ databases">
        <title>Extensive genetic diversity and differential bi-allelic expression allows diatom success in the polar Southern Ocean.</title>
        <authorList>
            <consortium name="DOE Joint Genome Institute"/>
            <person name="Mock T."/>
            <person name="Otillar R.P."/>
            <person name="Strauss J."/>
            <person name="Dupont C."/>
            <person name="Frickenhaus S."/>
            <person name="Maumus F."/>
            <person name="Mcmullan M."/>
            <person name="Sanges R."/>
            <person name="Schmutz J."/>
            <person name="Toseland A."/>
            <person name="Valas R."/>
            <person name="Veluchamy A."/>
            <person name="Ward B.J."/>
            <person name="Allen A."/>
            <person name="Barry K."/>
            <person name="Falciatore A."/>
            <person name="Ferrante M."/>
            <person name="Fortunato A.E."/>
            <person name="Gloeckner G."/>
            <person name="Gruber A."/>
            <person name="Hipkin R."/>
            <person name="Janech M."/>
            <person name="Kroth P."/>
            <person name="Leese F."/>
            <person name="Lindquist E."/>
            <person name="Lyon B.R."/>
            <person name="Martin J."/>
            <person name="Mayer C."/>
            <person name="Parker M."/>
            <person name="Quesneville H."/>
            <person name="Raymond J."/>
            <person name="Uhlig C."/>
            <person name="Valentin K.U."/>
            <person name="Worden A.Z."/>
            <person name="Armbrust E.V."/>
            <person name="Bowler C."/>
            <person name="Green B."/>
            <person name="Moulton V."/>
            <person name="Van Oosterhout C."/>
            <person name="Grigoriev I."/>
        </authorList>
    </citation>
    <scope>NUCLEOTIDE SEQUENCE [LARGE SCALE GENOMIC DNA]</scope>
    <source>
        <strain evidence="5 6">CCMP1102</strain>
    </source>
</reference>
<keyword evidence="1" id="KW-0690">Ribosome biogenesis</keyword>
<keyword evidence="1" id="KW-0813">Transport</keyword>
<feature type="compositionally biased region" description="Acidic residues" evidence="3">
    <location>
        <begin position="98"/>
        <end position="108"/>
    </location>
</feature>
<gene>
    <name evidence="5" type="ORF">FRACYDRAFT_146325</name>
</gene>
<dbReference type="EMBL" id="KV784353">
    <property type="protein sequence ID" value="OEU23693.1"/>
    <property type="molecule type" value="Genomic_DNA"/>
</dbReference>
<dbReference type="GO" id="GO:0005730">
    <property type="term" value="C:nucleolus"/>
    <property type="evidence" value="ECO:0007669"/>
    <property type="project" value="UniProtKB-SubCell"/>
</dbReference>
<organism evidence="5 6">
    <name type="scientific">Fragilariopsis cylindrus CCMP1102</name>
    <dbReference type="NCBI Taxonomy" id="635003"/>
    <lineage>
        <taxon>Eukaryota</taxon>
        <taxon>Sar</taxon>
        <taxon>Stramenopiles</taxon>
        <taxon>Ochrophyta</taxon>
        <taxon>Bacillariophyta</taxon>
        <taxon>Bacillariophyceae</taxon>
        <taxon>Bacillariophycidae</taxon>
        <taxon>Bacillariales</taxon>
        <taxon>Bacillariaceae</taxon>
        <taxon>Fragilariopsis</taxon>
    </lineage>
</organism>
<evidence type="ECO:0000313" key="5">
    <source>
        <dbReference type="EMBL" id="OEU23693.1"/>
    </source>
</evidence>
<keyword evidence="1" id="KW-0539">Nucleus</keyword>
<feature type="compositionally biased region" description="Basic and acidic residues" evidence="3">
    <location>
        <begin position="833"/>
        <end position="852"/>
    </location>
</feature>
<keyword evidence="1" id="KW-0653">Protein transport</keyword>
<dbReference type="Pfam" id="PF08158">
    <property type="entry name" value="SDA1_HEAT"/>
    <property type="match status" value="1"/>
</dbReference>
<comment type="function">
    <text evidence="1">Required for 60S pre-ribosomal subunits export to the cytoplasm.</text>
</comment>
<comment type="similarity">
    <text evidence="1">Belongs to the SDA1 family.</text>
</comment>
<feature type="compositionally biased region" description="Basic and acidic residues" evidence="3">
    <location>
        <begin position="716"/>
        <end position="726"/>
    </location>
</feature>
<evidence type="ECO:0000313" key="6">
    <source>
        <dbReference type="Proteomes" id="UP000095751"/>
    </source>
</evidence>
<feature type="coiled-coil region" evidence="2">
    <location>
        <begin position="595"/>
        <end position="625"/>
    </location>
</feature>
<feature type="region of interest" description="Disordered" evidence="3">
    <location>
        <begin position="652"/>
        <end position="675"/>
    </location>
</feature>
<keyword evidence="2" id="KW-0175">Coiled coil</keyword>
<dbReference type="InParanoid" id="A0A1E7G0F3"/>
<sequence>GLTTGAGTKVDITLKLAQLQNLVKRDPSGYREDYEAQIQRLKSECGILTIAPQGVVDPATEELIQFAAATASSSYKGKESNRIAAILIGLLVGEEPDIDEEDDDEDELKDNKNGPKTKKNTNKNMHNNKQLHTMTTMLPSAALQLPRDVRKTCVSALILMRNKGALEPLRLLELFFRLMAVVPDKTLREILYKHMVNDIRNINKKGKRDDKVNRAIQSFLHRVVATHGQEKRGNETASALSCEENATDIAAKRATDMVCELYRRQVWTDDRTVAILATAVESKNTTVASRAMRFFLNIEDKMALDSAEKEEHQWDASQKINYHSFSRKTKTRINHVKRQIGNRNKQQRKREGVGTDDWMDVRDDNGVEIAKKLYPAIELLRDPSGLAESVLKRLKNPKSSIPYTNKLLMMNFVTRLVGNHELMLLNLYPFLQKYMGGHQRDVTGILAYSVQACHENVPPDEVYGILKTIAHNFVTERCSEEQIAVGINAIRAICSRVPSVLSIEDSKESLETNVASATFDVEAFVRDIAAFSNHRDRSVSIAGKSYQNFIREKYPTLLQGKNRGLKGSALHKQKTKPMRFGEQKVSHGVEGADLLLEYEGKRAAYMKEQERLEQQQEEEDNASVEVDMVGMADEEEEGEEAPDLVVVDPKEGAASATDGDNNDEDGGGGVEEDEEELLDLSKMTQDERNKLKAQISSTRIFSAGDFVKMKKLVEREERARRDPREAARRKRAIARGEEFDELSEDDFDSDDGDSEDEVRIKGAVNPDMIMAEAKRKRKSKAEKLQKILSGRDAFETKMRAGGSTNTEKERKKNFLMTKSGRRCRTKGRGKGGLSEKRGHGGMDGKKKQIGHEAKKRRRKV</sequence>
<feature type="non-terminal residue" evidence="5">
    <location>
        <position position="1"/>
    </location>
</feature>
<dbReference type="Proteomes" id="UP000095751">
    <property type="component" value="Unassembled WGS sequence"/>
</dbReference>
<feature type="region of interest" description="Disordered" evidence="3">
    <location>
        <begin position="98"/>
        <end position="127"/>
    </location>
</feature>
<accession>A0A1E7G0F3</accession>
<dbReference type="GO" id="GO:0042273">
    <property type="term" value="P:ribosomal large subunit biogenesis"/>
    <property type="evidence" value="ECO:0007669"/>
    <property type="project" value="UniProtKB-UniRule"/>
</dbReference>
<dbReference type="GO" id="GO:0015031">
    <property type="term" value="P:protein transport"/>
    <property type="evidence" value="ECO:0007669"/>
    <property type="project" value="UniProtKB-KW"/>
</dbReference>
<evidence type="ECO:0000256" key="2">
    <source>
        <dbReference type="SAM" id="Coils"/>
    </source>
</evidence>